<organism evidence="4 5">
    <name type="scientific">Bartonella harrusi</name>
    <dbReference type="NCBI Taxonomy" id="2961895"/>
    <lineage>
        <taxon>Bacteria</taxon>
        <taxon>Pseudomonadati</taxon>
        <taxon>Pseudomonadota</taxon>
        <taxon>Alphaproteobacteria</taxon>
        <taxon>Hyphomicrobiales</taxon>
        <taxon>Bartonellaceae</taxon>
        <taxon>Bartonella</taxon>
    </lineage>
</organism>
<evidence type="ECO:0000259" key="3">
    <source>
        <dbReference type="PROSITE" id="PS51208"/>
    </source>
</evidence>
<sequence>MINVFKNRTRLCALTTSVFFFLQGVGASSSSWFSSVASYVPSMPSFGFPLVSDIASSLPLVGDMASYYSSGDSPYYAASTQLNPTTELVSRDDGDRGRGVEGEASAINYGKSVCDYIVSGASGLVYSHVFNPQQHDTGVPGAETLDTSGYSGTQSPERVTRSTRGNLRPAFSDAQYPGVSSDVMASRAGVALPDGKVEQLLNGVKYVPASIKTPALAQRLFESMNGRLIYSSISCGQGTRGANTRGAIKQSLNTIRQSVIVPNDRLTAVYVHGVDEIQNQNSSSLKGSSNQDPEILTLDNVSILSPIEILGFSDTTIEMQDVMRLVFMDLKDDQKVQNSSIGVWVRGADKGMSAAVKLKNSNVVGFFIGLRAEDAGMINMNGGIISDAYVGAFSEGGGGIYLDHVNINARKIGLLNFDASFMYMNGGEMTVSEGGVGVMSVGGVGTFLENVSIKIVKKEQLNGEGSDSHDKSVGLLADRGFVSFSGVQLEGSDVVVLQVNDGLKGSFPLLRSSFEEVDDLDDDMSQDQSRIIKTRSDAANSGLASIKQQNDGNLDGVSSVDSVSMEALSTMMDLHCSNETSEISEVCLENRNMGAVIKKMSALNSRLSFTIVDIENSTFKAEGNSYGIYFDQDARDIYDIDKNDIMHAALLKKSTLRVPRGIAIYGENLNGHVIVRDESTLSGGLLLKAEKGAKLSVFVDDSLIAGAARVEEGSRADFVLSGGSEWRVTKSLYNGQENSDPKCMDSCISSMKLSKSSIRFFTSSENTESEDIKGGTNSNKYRTLRIGNGTGVVYSADGNSNIYFNANLIPRDTNSADTNSAQVSDRLLIHGDVSGKTKVHVNPISDRVSSESALSKSDKSQQMPYSVSLIQVSGDAKEDSFTLQGNYITLDGLPYQYVLRAYSDSSSNMQSFDNTLVAKSGKVWDFRLENQYIVSKSVKIDEEVILSRSEDSVVVTPSRGDSFLRSDEGDGLFDEEEDDSYEESSYEEDYEEDYEEYDESFDDESFDEEGETIELFLPEDVTSSTTSNGSRERVLYSTLTRSDTDDIYSDNSYDTDSYDTDSVLTVEGASDLELYGDKFRERDESVTLPVLTTVAPTLVDSVARSDESTIALEVLPIISYASTINNEGSRKSSPSSVARSGRVDNGSVPPSPLSVARSGSINNSSVSPSKEVTVSVENKPSIKPNSSRKSQVSSSSPVARVGIVGNGTGAEVVASQCNNTESNGTKASTSYLCNDGVEHTIKNLTLKVSDQNQHSLRVENQNTIIKLEQANISGSHSSDKDSNIDVTKLRAVSAILADKNAEVVLNKKSTVQSSLIGLEAQRGGKVKMDDGAVNVHYVGALVGSGSSVELSNTNINVTGDLAVAGLASNAGEIVMKSGTITLENGAAVRSESGGDVKLDKVNITVKKEQNKQDSTERFGRAAFLLRDNASVDFTNGNVITDANALWVRGAHNTVEAGASRRKRSSEVRSSMNRANIEFSNIKVEGDKSYGIYFDGTERKGVEKKNQNKNLEKNVVESSVQRSGKKRVVKRNAVSSQEKTPIGITGEVSLKKTDFEVLKSVAIYGNNSGGRVSLENKTTLSGDLLLKAENNSNILVSVDHSVIAGGARVDKSSYAQLDLTNGSGWFLKRSVHENLRASDSGCIDSCVSSVNLVNSRIEFMPLESAESEYQTLRIGDGKGVVYKAQGDVSIHLNARLNPNDPSDNQVTDRLVIHGDVEGKTTVHVRGVSGNVGEEKNTPHSVSVIQVYGKAARDSFQLNGDYVALRNSPYKYTLRAYAPEVTSKQEHAQQKFMKDGGEFWNFRLENQYVKSSNPMVEFGFPKQVVRSVVPQVPTYLLLPNSVFHTGLMDISNQNKQLELLRATSNGMVEVRENPALYLRGYSGSYRYASDLSALEYGYKGDLSYNGVEAGVLLQTIENADSAISFGAMGSYGKLSLEPVDVEKSQKSAFDKWTVTAYGTMQHNVGFYVDGLLSYGLFKGDVLTLARGKTATLKGNPFSASLTGGKTFATGYKGFVVDPQVQVVYQHLQFDKAHDVDNFDIEMGKLDQWVARVGGRLIKASTGSEGMNAVSFYGKLHLAHGFGSKKSVHFKDAFQLGAFGSSLETGLGFNAKLSTRFSLHGDVMYQHKLNKAGFSGASFSGGLRYQF</sequence>
<proteinExistence type="predicted"/>
<dbReference type="EMBL" id="CP101114">
    <property type="protein sequence ID" value="UTO28036.1"/>
    <property type="molecule type" value="Genomic_DNA"/>
</dbReference>
<dbReference type="Gene3D" id="2.40.128.130">
    <property type="entry name" value="Autotransporter beta-domain"/>
    <property type="match status" value="1"/>
</dbReference>
<gene>
    <name evidence="4" type="ORF">NMK50_07450</name>
</gene>
<dbReference type="InterPro" id="IPR012332">
    <property type="entry name" value="Autotransporter_pectin_lyase_C"/>
</dbReference>
<evidence type="ECO:0000313" key="5">
    <source>
        <dbReference type="Proteomes" id="UP001059475"/>
    </source>
</evidence>
<dbReference type="RefSeq" id="WP_254769948.1">
    <property type="nucleotide sequence ID" value="NZ_CP101114.1"/>
</dbReference>
<keyword evidence="2" id="KW-0732">Signal</keyword>
<dbReference type="Pfam" id="PF03797">
    <property type="entry name" value="Autotransporter"/>
    <property type="match status" value="1"/>
</dbReference>
<dbReference type="InterPro" id="IPR005546">
    <property type="entry name" value="Autotransporte_beta"/>
</dbReference>
<dbReference type="InterPro" id="IPR043990">
    <property type="entry name" value="AC_1"/>
</dbReference>
<reference evidence="4" key="1">
    <citation type="submission" date="2022-07" db="EMBL/GenBank/DDBJ databases">
        <title>First report of Bartonella spp. in marsupials in Brazil, with a description of Bartonella harrusi sp. nov. and new proposal for taxonomic reclassification of species of the genus Bartonella.</title>
        <authorList>
            <person name="Amaral R.B."/>
        </authorList>
    </citation>
    <scope>NUCLEOTIDE SEQUENCE</scope>
    <source>
        <strain evidence="4">117A</strain>
    </source>
</reference>
<dbReference type="Gene3D" id="2.160.20.20">
    <property type="match status" value="2"/>
</dbReference>
<feature type="region of interest" description="Disordered" evidence="1">
    <location>
        <begin position="957"/>
        <end position="992"/>
    </location>
</feature>
<dbReference type="InterPro" id="IPR036709">
    <property type="entry name" value="Autotransporte_beta_dom_sf"/>
</dbReference>
<dbReference type="SMART" id="SM00869">
    <property type="entry name" value="Autotransporter"/>
    <property type="match status" value="1"/>
</dbReference>
<dbReference type="SUPFAM" id="SSF103515">
    <property type="entry name" value="Autotransporter"/>
    <property type="match status" value="1"/>
</dbReference>
<feature type="compositionally biased region" description="Low complexity" evidence="1">
    <location>
        <begin position="1131"/>
        <end position="1140"/>
    </location>
</feature>
<accession>A0ABY5ERK6</accession>
<feature type="compositionally biased region" description="Acidic residues" evidence="1">
    <location>
        <begin position="969"/>
        <end position="992"/>
    </location>
</feature>
<dbReference type="Proteomes" id="UP001059475">
    <property type="component" value="Chromosome"/>
</dbReference>
<keyword evidence="5" id="KW-1185">Reference proteome</keyword>
<dbReference type="PROSITE" id="PS51208">
    <property type="entry name" value="AUTOTRANSPORTER"/>
    <property type="match status" value="1"/>
</dbReference>
<name>A0ABY5ERK6_9HYPH</name>
<feature type="region of interest" description="Disordered" evidence="1">
    <location>
        <begin position="1125"/>
        <end position="1200"/>
    </location>
</feature>
<dbReference type="SUPFAM" id="SSF51126">
    <property type="entry name" value="Pectin lyase-like"/>
    <property type="match status" value="2"/>
</dbReference>
<evidence type="ECO:0000256" key="2">
    <source>
        <dbReference type="SAM" id="SignalP"/>
    </source>
</evidence>
<feature type="signal peptide" evidence="2">
    <location>
        <begin position="1"/>
        <end position="27"/>
    </location>
</feature>
<dbReference type="InterPro" id="IPR011050">
    <property type="entry name" value="Pectin_lyase_fold/virulence"/>
</dbReference>
<feature type="compositionally biased region" description="Low complexity" evidence="1">
    <location>
        <begin position="1158"/>
        <end position="1169"/>
    </location>
</feature>
<feature type="domain" description="Autotransporter" evidence="3">
    <location>
        <begin position="1867"/>
        <end position="2144"/>
    </location>
</feature>
<protein>
    <submittedName>
        <fullName evidence="4">Autotransporter outer membrane beta-barrel domain-containing protein</fullName>
    </submittedName>
</protein>
<evidence type="ECO:0000256" key="1">
    <source>
        <dbReference type="SAM" id="MobiDB-lite"/>
    </source>
</evidence>
<dbReference type="InterPro" id="IPR006315">
    <property type="entry name" value="OM_autotransptr_brl_dom"/>
</dbReference>
<dbReference type="Pfam" id="PF18883">
    <property type="entry name" value="AC_1"/>
    <property type="match status" value="1"/>
</dbReference>
<feature type="chain" id="PRO_5045622015" evidence="2">
    <location>
        <begin position="28"/>
        <end position="2144"/>
    </location>
</feature>
<feature type="compositionally biased region" description="Low complexity" evidence="1">
    <location>
        <begin position="1187"/>
        <end position="1196"/>
    </location>
</feature>
<dbReference type="NCBIfam" id="TIGR01414">
    <property type="entry name" value="autotrans_barl"/>
    <property type="match status" value="1"/>
</dbReference>
<evidence type="ECO:0000313" key="4">
    <source>
        <dbReference type="EMBL" id="UTO28036.1"/>
    </source>
</evidence>